<evidence type="ECO:0000313" key="3">
    <source>
        <dbReference type="EMBL" id="MDP5182546.1"/>
    </source>
</evidence>
<protein>
    <submittedName>
        <fullName evidence="3">Alpha-amylase family glycosyl hydrolase</fullName>
    </submittedName>
</protein>
<keyword evidence="4" id="KW-1185">Reference proteome</keyword>
<dbReference type="EMBL" id="JASNFN010000005">
    <property type="protein sequence ID" value="MDP5182546.1"/>
    <property type="molecule type" value="Genomic_DNA"/>
</dbReference>
<reference evidence="4" key="1">
    <citation type="submission" date="2023-05" db="EMBL/GenBank/DDBJ databases">
        <title>Draft genome of Pseudofrankia sp. BMG5.37.</title>
        <authorList>
            <person name="Gtari M."/>
            <person name="Ghodhbane F."/>
            <person name="Sbissi I."/>
        </authorList>
    </citation>
    <scope>NUCLEOTIDE SEQUENCE [LARGE SCALE GENOMIC DNA]</scope>
    <source>
        <strain evidence="4">BMG 814</strain>
    </source>
</reference>
<dbReference type="Proteomes" id="UP001233673">
    <property type="component" value="Unassembled WGS sequence"/>
</dbReference>
<evidence type="ECO:0000259" key="2">
    <source>
        <dbReference type="SMART" id="SM00642"/>
    </source>
</evidence>
<gene>
    <name evidence="3" type="ORF">QOZ88_07830</name>
</gene>
<dbReference type="GO" id="GO:0016787">
    <property type="term" value="F:hydrolase activity"/>
    <property type="evidence" value="ECO:0007669"/>
    <property type="project" value="UniProtKB-KW"/>
</dbReference>
<proteinExistence type="inferred from homology"/>
<dbReference type="SUPFAM" id="SSF51445">
    <property type="entry name" value="(Trans)glycosidases"/>
    <property type="match status" value="1"/>
</dbReference>
<comment type="caution">
    <text evidence="3">The sequence shown here is derived from an EMBL/GenBank/DDBJ whole genome shotgun (WGS) entry which is preliminary data.</text>
</comment>
<dbReference type="InterPro" id="IPR017853">
    <property type="entry name" value="GH"/>
</dbReference>
<dbReference type="RefSeq" id="WP_305999235.1">
    <property type="nucleotide sequence ID" value="NZ_JASNFN010000005.1"/>
</dbReference>
<dbReference type="InterPro" id="IPR045857">
    <property type="entry name" value="O16G_dom_2"/>
</dbReference>
<comment type="similarity">
    <text evidence="1">Belongs to the glycosyl hydrolase 13 family.</text>
</comment>
<dbReference type="PANTHER" id="PTHR10357">
    <property type="entry name" value="ALPHA-AMYLASE FAMILY MEMBER"/>
    <property type="match status" value="1"/>
</dbReference>
<dbReference type="Pfam" id="PF00128">
    <property type="entry name" value="Alpha-amylase"/>
    <property type="match status" value="1"/>
</dbReference>
<dbReference type="Gene3D" id="3.20.20.80">
    <property type="entry name" value="Glycosidases"/>
    <property type="match status" value="1"/>
</dbReference>
<dbReference type="Gene3D" id="3.90.400.10">
    <property type="entry name" value="Oligo-1,6-glucosidase, Domain 2"/>
    <property type="match status" value="1"/>
</dbReference>
<keyword evidence="3" id="KW-0378">Hydrolase</keyword>
<dbReference type="SUPFAM" id="SSF51011">
    <property type="entry name" value="Glycosyl hydrolase domain"/>
    <property type="match status" value="1"/>
</dbReference>
<dbReference type="PANTHER" id="PTHR10357:SF179">
    <property type="entry name" value="NEUTRAL AND BASIC AMINO ACID TRANSPORT PROTEIN RBAT"/>
    <property type="match status" value="1"/>
</dbReference>
<dbReference type="SMART" id="SM00642">
    <property type="entry name" value="Aamy"/>
    <property type="match status" value="1"/>
</dbReference>
<sequence>MSSPPWWQRGAIYQVYPRSFADGDGDGVGDLRGLRAHLDHLADLRVTAVWLSPVFTSPMLDAGYDVADFCDVDPVFGTLEDLDGLITDCHARGIRVVLDWVPNHSSDQHPWFLASRSSRDDLRRDWYVWRDSAPDGGPPNDWRSEFAAAGPAWSHDEHTGQWYLHSYTPQQPDLNWDNPAVEAAMHDVVRFWLDRGVDGLRIDALQRLGKDPLLRSNAGSDRRHDQDWEPVAHERLRGIRRVVDEYPDRMIVGEVYLLDQRRVVDYLSGDDQLHMAHNFVFLHLPWDAAAFRHVIAEFEALAEPDAWPAWFLGNHDHSRIATRYDDGGSGQARARAVALMLTALRGTPFLYQGDELGLPDAEIPPDRVVDVDGRDPGRAPLPWRPPSLAGPGAGFTTGEPWLPLAREAEQLCVESQAADPCSTLSLVRRLGGLRAESAALRAGDQHLLDAGPDVLAWLRTGPGERLLAAVNFATDPRPLLVPGIPGARCAVLVSTDPGRTGSPVQGGTGSPAELVLHPGEAVVLALVPDAPTT</sequence>
<accession>A0ABT9IAE9</accession>
<name>A0ABT9IAE9_9ACTN</name>
<organism evidence="3 4">
    <name type="scientific">Blastococcus carthaginiensis</name>
    <dbReference type="NCBI Taxonomy" id="3050034"/>
    <lineage>
        <taxon>Bacteria</taxon>
        <taxon>Bacillati</taxon>
        <taxon>Actinomycetota</taxon>
        <taxon>Actinomycetes</taxon>
        <taxon>Geodermatophilales</taxon>
        <taxon>Geodermatophilaceae</taxon>
        <taxon>Blastococcus</taxon>
    </lineage>
</organism>
<evidence type="ECO:0000313" key="4">
    <source>
        <dbReference type="Proteomes" id="UP001233673"/>
    </source>
</evidence>
<evidence type="ECO:0000256" key="1">
    <source>
        <dbReference type="ARBA" id="ARBA00008061"/>
    </source>
</evidence>
<dbReference type="InterPro" id="IPR006047">
    <property type="entry name" value="GH13_cat_dom"/>
</dbReference>
<feature type="domain" description="Glycosyl hydrolase family 13 catalytic" evidence="2">
    <location>
        <begin position="14"/>
        <end position="378"/>
    </location>
</feature>